<organism evidence="2 3">
    <name type="scientific">Polyangium jinanense</name>
    <dbReference type="NCBI Taxonomy" id="2829994"/>
    <lineage>
        <taxon>Bacteria</taxon>
        <taxon>Pseudomonadati</taxon>
        <taxon>Myxococcota</taxon>
        <taxon>Polyangia</taxon>
        <taxon>Polyangiales</taxon>
        <taxon>Polyangiaceae</taxon>
        <taxon>Polyangium</taxon>
    </lineage>
</organism>
<evidence type="ECO:0000313" key="2">
    <source>
        <dbReference type="EMBL" id="MDC3980311.1"/>
    </source>
</evidence>
<name>A0A9X3X2S0_9BACT</name>
<sequence length="310" mass="32445">MTTAHAADLAEVLHIARAEMAGHLAKDRGPLAHRAAAWVLHPAALALAKNLVAFDHDLARLGSLRRASLGMLDRYGVRARILDASGGLHDLAARRAALPERGPLLIVSNHPGLYDALALFSAVGRDDLAVIAAARDLLFALPHVRKHLLSAPPDARAGLTLRTAARHLTRGGALLHFPAGRIEPDPRLVSPGESALHAFQPGLDALLALASRARPDLVVVPVIVSGVVSLRARAVASALAGRAGLTDAFVPLLQLTLPGFDDVDVRVTIGPELDVASLGAEPSALLREALERLARDASHPPGAAPAEPLR</sequence>
<keyword evidence="2" id="KW-0808">Transferase</keyword>
<dbReference type="Proteomes" id="UP001151081">
    <property type="component" value="Unassembled WGS sequence"/>
</dbReference>
<comment type="caution">
    <text evidence="2">The sequence shown here is derived from an EMBL/GenBank/DDBJ whole genome shotgun (WGS) entry which is preliminary data.</text>
</comment>
<accession>A0A9X3X2S0</accession>
<dbReference type="GO" id="GO:0016746">
    <property type="term" value="F:acyltransferase activity"/>
    <property type="evidence" value="ECO:0007669"/>
    <property type="project" value="UniProtKB-KW"/>
</dbReference>
<protein>
    <submittedName>
        <fullName evidence="2">1-acyl-sn-glycerol-3-phosphate acyltransferase</fullName>
    </submittedName>
</protein>
<dbReference type="EMBL" id="JAGTJJ010000002">
    <property type="protein sequence ID" value="MDC3980311.1"/>
    <property type="molecule type" value="Genomic_DNA"/>
</dbReference>
<dbReference type="SUPFAM" id="SSF69593">
    <property type="entry name" value="Glycerol-3-phosphate (1)-acyltransferase"/>
    <property type="match status" value="1"/>
</dbReference>
<dbReference type="AlphaFoldDB" id="A0A9X3X2S0"/>
<reference evidence="2 3" key="1">
    <citation type="submission" date="2021-04" db="EMBL/GenBank/DDBJ databases">
        <title>Genome analysis of Polyangium sp.</title>
        <authorList>
            <person name="Li Y."/>
            <person name="Wang J."/>
        </authorList>
    </citation>
    <scope>NUCLEOTIDE SEQUENCE [LARGE SCALE GENOMIC DNA]</scope>
    <source>
        <strain evidence="2 3">SDU14</strain>
    </source>
</reference>
<evidence type="ECO:0000313" key="3">
    <source>
        <dbReference type="Proteomes" id="UP001151081"/>
    </source>
</evidence>
<keyword evidence="3" id="KW-1185">Reference proteome</keyword>
<dbReference type="InterPro" id="IPR002123">
    <property type="entry name" value="Plipid/glycerol_acylTrfase"/>
</dbReference>
<gene>
    <name evidence="2" type="ORF">KEG57_07395</name>
</gene>
<proteinExistence type="predicted"/>
<dbReference type="Pfam" id="PF01553">
    <property type="entry name" value="Acyltransferase"/>
    <property type="match status" value="1"/>
</dbReference>
<evidence type="ECO:0000259" key="1">
    <source>
        <dbReference type="SMART" id="SM00563"/>
    </source>
</evidence>
<keyword evidence="2" id="KW-0012">Acyltransferase</keyword>
<dbReference type="SMART" id="SM00563">
    <property type="entry name" value="PlsC"/>
    <property type="match status" value="1"/>
</dbReference>
<dbReference type="RefSeq" id="WP_272417346.1">
    <property type="nucleotide sequence ID" value="NZ_JAGTJJ010000002.1"/>
</dbReference>
<feature type="domain" description="Phospholipid/glycerol acyltransferase" evidence="1">
    <location>
        <begin position="104"/>
        <end position="227"/>
    </location>
</feature>